<name>A0A7L6MZT9_9MOLU</name>
<organism evidence="1 2">
    <name type="scientific">Hujiaoplasma nucleasis</name>
    <dbReference type="NCBI Taxonomy" id="2725268"/>
    <lineage>
        <taxon>Bacteria</taxon>
        <taxon>Bacillati</taxon>
        <taxon>Mycoplasmatota</taxon>
        <taxon>Mollicutes</taxon>
        <taxon>Candidatus Izemoplasmatales</taxon>
        <taxon>Hujiaoplasmataceae</taxon>
        <taxon>Hujiaoplasma</taxon>
    </lineage>
</organism>
<dbReference type="EMBL" id="CP051151">
    <property type="protein sequence ID" value="QLY39503.1"/>
    <property type="molecule type" value="Genomic_DNA"/>
</dbReference>
<proteinExistence type="predicted"/>
<dbReference type="Gene3D" id="3.20.20.140">
    <property type="entry name" value="Metal-dependent hydrolases"/>
    <property type="match status" value="1"/>
</dbReference>
<reference evidence="1 2" key="1">
    <citation type="submission" date="2020-04" db="EMBL/GenBank/DDBJ databases">
        <authorList>
            <person name="Zheng R.K."/>
            <person name="Sun C.M."/>
        </authorList>
    </citation>
    <scope>NUCLEOTIDE SEQUENCE [LARGE SCALE GENOMIC DNA]</scope>
    <source>
        <strain evidence="2">zrk29</strain>
    </source>
</reference>
<gene>
    <name evidence="1" type="ORF">HF295_00950</name>
</gene>
<sequence length="429" mass="49578">MFDKAIIHGKIWIEDQFTISNIYINNDKIVDISHEVKDAKEIVNAKNQLVIPGLIDPHVHFNLDLGRIHSKDGFTSGSRQAAYGGMVVYIDFLDPVDNPEDLEKAYLKRKSQVDKSYCDYFFHATIKNPQCDLEDFVKKMLSLNIHSLKLFTTYSDSNRRTYDHQIIELLKLSKKYGFLLLAHIEDDSIINMEEDYQYSDLLKSRPSISEENEAIKLASYVEKYGGYLYMVHLSSGRTLEKLVSKYSHILNQNFFIESCPHYFSFSHDDLLGEDGYLYTLAPPLRTKEEQKLLKKLINNVYTIGTDHCAFNIEDKKKNHLKEIPLGIGGIEHSFDIMYHLFNEDSINKMSKNISILYDKLKFYGQIKVGNFANLFIYQIGDASIQNHHGETNYDLYLGKKSNGFLTHLLLRGQWVIKNKVLLDAIGKEL</sequence>
<dbReference type="KEGG" id="tbk:HF295_00950"/>
<dbReference type="Proteomes" id="UP000512167">
    <property type="component" value="Chromosome"/>
</dbReference>
<dbReference type="Gene3D" id="2.30.40.10">
    <property type="entry name" value="Urease, subunit C, domain 1"/>
    <property type="match status" value="1"/>
</dbReference>
<dbReference type="AlphaFoldDB" id="A0A7L6MZT9"/>
<keyword evidence="2" id="KW-1185">Reference proteome</keyword>
<evidence type="ECO:0000313" key="2">
    <source>
        <dbReference type="Proteomes" id="UP000512167"/>
    </source>
</evidence>
<dbReference type="RefSeq" id="WP_312031973.1">
    <property type="nucleotide sequence ID" value="NZ_CP051151.1"/>
</dbReference>
<dbReference type="InterPro" id="IPR032466">
    <property type="entry name" value="Metal_Hydrolase"/>
</dbReference>
<dbReference type="PANTHER" id="PTHR11647">
    <property type="entry name" value="HYDRANTOINASE/DIHYDROPYRIMIDINASE FAMILY MEMBER"/>
    <property type="match status" value="1"/>
</dbReference>
<accession>A0A7L6MZT9</accession>
<dbReference type="SUPFAM" id="SSF51556">
    <property type="entry name" value="Metallo-dependent hydrolases"/>
    <property type="match status" value="1"/>
</dbReference>
<dbReference type="InterPro" id="IPR011059">
    <property type="entry name" value="Metal-dep_hydrolase_composite"/>
</dbReference>
<dbReference type="InterPro" id="IPR050378">
    <property type="entry name" value="Metallo-dep_Hydrolases_sf"/>
</dbReference>
<evidence type="ECO:0000313" key="1">
    <source>
        <dbReference type="EMBL" id="QLY39503.1"/>
    </source>
</evidence>
<protein>
    <submittedName>
        <fullName evidence="1">Dihydropyrimidinase</fullName>
    </submittedName>
</protein>
<dbReference type="SUPFAM" id="SSF51338">
    <property type="entry name" value="Composite domain of metallo-dependent hydrolases"/>
    <property type="match status" value="1"/>
</dbReference>
<dbReference type="GO" id="GO:0005829">
    <property type="term" value="C:cytosol"/>
    <property type="evidence" value="ECO:0007669"/>
    <property type="project" value="TreeGrafter"/>
</dbReference>
<dbReference type="GO" id="GO:0016812">
    <property type="term" value="F:hydrolase activity, acting on carbon-nitrogen (but not peptide) bonds, in cyclic amides"/>
    <property type="evidence" value="ECO:0007669"/>
    <property type="project" value="TreeGrafter"/>
</dbReference>
<dbReference type="PANTHER" id="PTHR11647:SF1">
    <property type="entry name" value="COLLAPSIN RESPONSE MEDIATOR PROTEIN"/>
    <property type="match status" value="1"/>
</dbReference>